<feature type="domain" description="TonB-dependent receptor-like beta-barrel" evidence="14">
    <location>
        <begin position="174"/>
        <end position="562"/>
    </location>
</feature>
<evidence type="ECO:0000256" key="9">
    <source>
        <dbReference type="ARBA" id="ARBA00023136"/>
    </source>
</evidence>
<name>A0A3N9TDC9_9VIBR</name>
<dbReference type="GO" id="GO:0046930">
    <property type="term" value="C:pore complex"/>
    <property type="evidence" value="ECO:0007669"/>
    <property type="project" value="UniProtKB-KW"/>
</dbReference>
<evidence type="ECO:0000256" key="5">
    <source>
        <dbReference type="ARBA" id="ARBA00022729"/>
    </source>
</evidence>
<dbReference type="PANTHER" id="PTHR30069">
    <property type="entry name" value="TONB-DEPENDENT OUTER MEMBRANE RECEPTOR"/>
    <property type="match status" value="1"/>
</dbReference>
<dbReference type="Gene3D" id="2.40.170.20">
    <property type="entry name" value="TonB-dependent receptor, beta-barrel domain"/>
    <property type="match status" value="1"/>
</dbReference>
<dbReference type="Proteomes" id="UP000281112">
    <property type="component" value="Unassembled WGS sequence"/>
</dbReference>
<keyword evidence="3 11" id="KW-1134">Transmembrane beta strand</keyword>
<dbReference type="RefSeq" id="WP_124938880.1">
    <property type="nucleotide sequence ID" value="NZ_RJVQ01000012.1"/>
</dbReference>
<dbReference type="PROSITE" id="PS52016">
    <property type="entry name" value="TONB_DEPENDENT_REC_3"/>
    <property type="match status" value="1"/>
</dbReference>
<dbReference type="Gene3D" id="2.170.130.10">
    <property type="entry name" value="TonB-dependent receptor, plug domain"/>
    <property type="match status" value="1"/>
</dbReference>
<evidence type="ECO:0000256" key="4">
    <source>
        <dbReference type="ARBA" id="ARBA00022692"/>
    </source>
</evidence>
<feature type="signal peptide" evidence="11">
    <location>
        <begin position="1"/>
        <end position="23"/>
    </location>
</feature>
<evidence type="ECO:0000256" key="12">
    <source>
        <dbReference type="PROSITE-ProRule" id="PRU01360"/>
    </source>
</evidence>
<dbReference type="InterPro" id="IPR010101">
    <property type="entry name" value="B12_transptr_BtuB"/>
</dbReference>
<dbReference type="InterPro" id="IPR012910">
    <property type="entry name" value="Plug_dom"/>
</dbReference>
<dbReference type="InterPro" id="IPR037066">
    <property type="entry name" value="Plug_dom_sf"/>
</dbReference>
<keyword evidence="6 11" id="KW-0406">Ion transport</keyword>
<proteinExistence type="inferred from homology"/>
<keyword evidence="2 11" id="KW-0813">Transport</keyword>
<gene>
    <name evidence="11" type="primary">btuB</name>
    <name evidence="16" type="ORF">EES38_19495</name>
</gene>
<dbReference type="Pfam" id="PF00593">
    <property type="entry name" value="TonB_dep_Rec_b-barrel"/>
    <property type="match status" value="1"/>
</dbReference>
<sequence length="594" mass="66002" precursor="true">MKKSALAMAVAASLFSYASTSYAASDSAQTTDDTVVVTANRFEQKIDSTTAPVVVVTKQEIERIQASDLLDVLNTLPGIQIARNGSYGQTSSVFIRGTNDTHTLVLIDGARVGSSTTGTASLSTIPLVSISRIEYLRGPRAAVYGSDALGGVINIITDNSSQETELGAVYGSDNYRDVKALTSGYISEQLHASLGYEFQDVDGYSVKSGAGNEDDDGYLSRNLTSNLDYKFNEQWQANLLVLLHNGRVEFDSADKFTTEQNYNVVSNVKYSSDTFNSQLMVAANQDKRETLAYGSTYETLRQEVNWTNQYLVSDIWTVGGGVEWYVDDVSKSSVSYDETSRYNTAAYLTTTLNYEQYDAEASVRHDDNQRYGENNTWQLGLGYRINDTYRLTANGGTGYHAPTFNQLYYPNYGDPDLKPEESKNVEIALSASYDIFDIRLSGFRNDIDNLISGQGSTVASYNEAIIKGAELEFDFDTGPFSHKVSYDYTDAKDKDTNYELRRRAKHSAKWNSSYSVDSWILSMTYTYQGSRFEDKTNSEVLGAYSLFDFSVAYQFDNGIKLGSKLTNAFDADYETADGYNTADRKAYVSIDYKF</sequence>
<keyword evidence="16" id="KW-0675">Receptor</keyword>
<evidence type="ECO:0000256" key="6">
    <source>
        <dbReference type="ARBA" id="ARBA00023065"/>
    </source>
</evidence>
<accession>A0A3N9TDC9</accession>
<dbReference type="PANTHER" id="PTHR30069:SF53">
    <property type="entry name" value="COLICIN I RECEPTOR-RELATED"/>
    <property type="match status" value="1"/>
</dbReference>
<dbReference type="CDD" id="cd01347">
    <property type="entry name" value="ligand_gated_channel"/>
    <property type="match status" value="1"/>
</dbReference>
<dbReference type="InterPro" id="IPR036942">
    <property type="entry name" value="Beta-barrel_TonB_sf"/>
</dbReference>
<evidence type="ECO:0000259" key="14">
    <source>
        <dbReference type="Pfam" id="PF00593"/>
    </source>
</evidence>
<comment type="caution">
    <text evidence="16">The sequence shown here is derived from an EMBL/GenBank/DDBJ whole genome shotgun (WGS) entry which is preliminary data.</text>
</comment>
<feature type="chain" id="PRO_5018342051" description="Vitamin B12 transporter BtuB" evidence="11">
    <location>
        <begin position="24"/>
        <end position="594"/>
    </location>
</feature>
<evidence type="ECO:0000256" key="10">
    <source>
        <dbReference type="ARBA" id="ARBA00023237"/>
    </source>
</evidence>
<evidence type="ECO:0000256" key="3">
    <source>
        <dbReference type="ARBA" id="ARBA00022452"/>
    </source>
</evidence>
<dbReference type="HAMAP" id="MF_01531">
    <property type="entry name" value="BtuB"/>
    <property type="match status" value="1"/>
</dbReference>
<comment type="similarity">
    <text evidence="11">Belongs to the TonB-dependent receptor family. BtuB (TC 1.B.14.3.1) subfamily.</text>
</comment>
<dbReference type="AlphaFoldDB" id="A0A3N9TDC9"/>
<comment type="subcellular location">
    <subcellularLocation>
        <location evidence="1 11 12">Cell outer membrane</location>
        <topology evidence="1 11 12">Multi-pass membrane protein</topology>
    </subcellularLocation>
</comment>
<feature type="short sequence motif" description="TonB box" evidence="11">
    <location>
        <begin position="33"/>
        <end position="40"/>
    </location>
</feature>
<dbReference type="InterPro" id="IPR000531">
    <property type="entry name" value="Beta-barrel_TonB"/>
</dbReference>
<evidence type="ECO:0000259" key="15">
    <source>
        <dbReference type="Pfam" id="PF07715"/>
    </source>
</evidence>
<evidence type="ECO:0000313" key="16">
    <source>
        <dbReference type="EMBL" id="RQW61525.1"/>
    </source>
</evidence>
<dbReference type="InterPro" id="IPR039426">
    <property type="entry name" value="TonB-dep_rcpt-like"/>
</dbReference>
<dbReference type="GO" id="GO:0015420">
    <property type="term" value="F:ABC-type vitamin B12 transporter activity"/>
    <property type="evidence" value="ECO:0007669"/>
    <property type="project" value="InterPro"/>
</dbReference>
<dbReference type="GO" id="GO:0015288">
    <property type="term" value="F:porin activity"/>
    <property type="evidence" value="ECO:0007669"/>
    <property type="project" value="UniProtKB-KW"/>
</dbReference>
<keyword evidence="9 11" id="KW-0472">Membrane</keyword>
<keyword evidence="5 11" id="KW-0732">Signal</keyword>
<dbReference type="SUPFAM" id="SSF56935">
    <property type="entry name" value="Porins"/>
    <property type="match status" value="1"/>
</dbReference>
<keyword evidence="17" id="KW-1185">Reference proteome</keyword>
<dbReference type="GO" id="GO:0006811">
    <property type="term" value="P:monoatomic ion transport"/>
    <property type="evidence" value="ECO:0007669"/>
    <property type="project" value="UniProtKB-KW"/>
</dbReference>
<evidence type="ECO:0000256" key="1">
    <source>
        <dbReference type="ARBA" id="ARBA00004571"/>
    </source>
</evidence>
<dbReference type="GO" id="GO:0009279">
    <property type="term" value="C:cell outer membrane"/>
    <property type="evidence" value="ECO:0007669"/>
    <property type="project" value="UniProtKB-SubCell"/>
</dbReference>
<evidence type="ECO:0000256" key="11">
    <source>
        <dbReference type="HAMAP-Rule" id="MF_01531"/>
    </source>
</evidence>
<evidence type="ECO:0000256" key="13">
    <source>
        <dbReference type="PROSITE-ProRule" id="PRU10143"/>
    </source>
</evidence>
<protein>
    <recommendedName>
        <fullName evidence="11">Vitamin B12 transporter BtuB</fullName>
    </recommendedName>
    <alternativeName>
        <fullName evidence="11">Cobalamin receptor</fullName>
    </alternativeName>
    <alternativeName>
        <fullName evidence="11">Outer membrane cobalamin translocator</fullName>
    </alternativeName>
</protein>
<organism evidence="16 17">
    <name type="scientific">Vibrio viridaestus</name>
    <dbReference type="NCBI Taxonomy" id="2487322"/>
    <lineage>
        <taxon>Bacteria</taxon>
        <taxon>Pseudomonadati</taxon>
        <taxon>Pseudomonadota</taxon>
        <taxon>Gammaproteobacteria</taxon>
        <taxon>Vibrionales</taxon>
        <taxon>Vibrionaceae</taxon>
        <taxon>Vibrio</taxon>
    </lineage>
</organism>
<feature type="short sequence motif" description="TonB box" evidence="13">
    <location>
        <begin position="34"/>
        <end position="40"/>
    </location>
</feature>
<evidence type="ECO:0000256" key="7">
    <source>
        <dbReference type="ARBA" id="ARBA00023077"/>
    </source>
</evidence>
<dbReference type="Pfam" id="PF07715">
    <property type="entry name" value="Plug"/>
    <property type="match status" value="1"/>
</dbReference>
<comment type="function">
    <text evidence="11">Involved in the active translocation of vitamin B12 (cyanocobalamin) across the outer membrane to the periplasmic space. It derives its energy for transport by interacting with the trans-periplasmic membrane protein TonB.</text>
</comment>
<evidence type="ECO:0000256" key="8">
    <source>
        <dbReference type="ARBA" id="ARBA00023114"/>
    </source>
</evidence>
<dbReference type="OrthoDB" id="9764669at2"/>
<keyword evidence="4 11" id="KW-0812">Transmembrane</keyword>
<dbReference type="EMBL" id="RJVQ01000012">
    <property type="protein sequence ID" value="RQW61525.1"/>
    <property type="molecule type" value="Genomic_DNA"/>
</dbReference>
<feature type="short sequence motif" description="TonB C-terminal box" evidence="11">
    <location>
        <begin position="577"/>
        <end position="594"/>
    </location>
</feature>
<keyword evidence="7 11" id="KW-0798">TonB box</keyword>
<keyword evidence="8 11" id="KW-0626">Porin</keyword>
<evidence type="ECO:0000256" key="2">
    <source>
        <dbReference type="ARBA" id="ARBA00022448"/>
    </source>
</evidence>
<dbReference type="InterPro" id="IPR010916">
    <property type="entry name" value="TonB_box_CS"/>
</dbReference>
<keyword evidence="10 11" id="KW-0998">Cell outer membrane</keyword>
<feature type="domain" description="TonB-dependent receptor plug" evidence="15">
    <location>
        <begin position="47"/>
        <end position="152"/>
    </location>
</feature>
<dbReference type="PROSITE" id="PS00430">
    <property type="entry name" value="TONB_DEPENDENT_REC_1"/>
    <property type="match status" value="1"/>
</dbReference>
<evidence type="ECO:0000313" key="17">
    <source>
        <dbReference type="Proteomes" id="UP000281112"/>
    </source>
</evidence>
<reference evidence="16 17" key="1">
    <citation type="submission" date="2018-11" db="EMBL/GenBank/DDBJ databases">
        <title>Vibrio LJC006 sp. nov., isolated from seawater during the bloom of the enteromorpha.</title>
        <authorList>
            <person name="Liang J."/>
        </authorList>
    </citation>
    <scope>NUCLEOTIDE SEQUENCE [LARGE SCALE GENOMIC DNA]</scope>
    <source>
        <strain evidence="16 17">LJC006</strain>
    </source>
</reference>